<dbReference type="HOGENOM" id="CLU_1961741_0_0_1"/>
<sequence>MIYTVKNNVNLEAVISSYKNISDSNQVVLRQKQQHQQPLTIEEDERKTRRISYLRATAHDNLLHMMESSAEPSVDSSPMSLPPDTPDTEPEVACGNGGAGGDQLSLQNQQQVVPQIQLQPQLPQQLKR</sequence>
<evidence type="ECO:0000313" key="3">
    <source>
        <dbReference type="EnsemblMetazoa" id="CPIJ010877-PA"/>
    </source>
</evidence>
<feature type="compositionally biased region" description="Polar residues" evidence="1">
    <location>
        <begin position="70"/>
        <end position="79"/>
    </location>
</feature>
<feature type="compositionally biased region" description="Low complexity" evidence="1">
    <location>
        <begin position="103"/>
        <end position="128"/>
    </location>
</feature>
<evidence type="ECO:0000313" key="4">
    <source>
        <dbReference type="Proteomes" id="UP000002320"/>
    </source>
</evidence>
<dbReference type="KEGG" id="cqu:CpipJ_CPIJ010877"/>
<name>B0WUJ4_CULQU</name>
<dbReference type="InParanoid" id="B0WUJ4"/>
<dbReference type="AlphaFoldDB" id="B0WUJ4"/>
<reference evidence="3" key="2">
    <citation type="submission" date="2021-02" db="UniProtKB">
        <authorList>
            <consortium name="EnsemblMetazoa"/>
        </authorList>
    </citation>
    <scope>IDENTIFICATION</scope>
    <source>
        <strain evidence="3">JHB</strain>
    </source>
</reference>
<organism>
    <name type="scientific">Culex quinquefasciatus</name>
    <name type="common">Southern house mosquito</name>
    <name type="synonym">Culex pungens</name>
    <dbReference type="NCBI Taxonomy" id="7176"/>
    <lineage>
        <taxon>Eukaryota</taxon>
        <taxon>Metazoa</taxon>
        <taxon>Ecdysozoa</taxon>
        <taxon>Arthropoda</taxon>
        <taxon>Hexapoda</taxon>
        <taxon>Insecta</taxon>
        <taxon>Pterygota</taxon>
        <taxon>Neoptera</taxon>
        <taxon>Endopterygota</taxon>
        <taxon>Diptera</taxon>
        <taxon>Nematocera</taxon>
        <taxon>Culicoidea</taxon>
        <taxon>Culicidae</taxon>
        <taxon>Culicinae</taxon>
        <taxon>Culicini</taxon>
        <taxon>Culex</taxon>
        <taxon>Culex</taxon>
    </lineage>
</organism>
<accession>B0WUJ4</accession>
<gene>
    <name evidence="3" type="primary">6043397</name>
    <name evidence="2" type="ORF">CpipJ_CPIJ010877</name>
</gene>
<dbReference type="EMBL" id="DS232106">
    <property type="protein sequence ID" value="EDS34977.1"/>
    <property type="molecule type" value="Genomic_DNA"/>
</dbReference>
<dbReference type="EnsemblMetazoa" id="CPIJ010877-RA">
    <property type="protein sequence ID" value="CPIJ010877-PA"/>
    <property type="gene ID" value="CPIJ010877"/>
</dbReference>
<dbReference type="Proteomes" id="UP000002320">
    <property type="component" value="Unassembled WGS sequence"/>
</dbReference>
<evidence type="ECO:0000313" key="2">
    <source>
        <dbReference type="EMBL" id="EDS34977.1"/>
    </source>
</evidence>
<protein>
    <submittedName>
        <fullName evidence="2 3">Uncharacterized protein</fullName>
    </submittedName>
</protein>
<dbReference type="VEuPathDB" id="VectorBase:CPIJ010877"/>
<dbReference type="OrthoDB" id="6281275at2759"/>
<dbReference type="STRING" id="7176.B0WUJ4"/>
<feature type="region of interest" description="Disordered" evidence="1">
    <location>
        <begin position="65"/>
        <end position="128"/>
    </location>
</feature>
<proteinExistence type="predicted"/>
<evidence type="ECO:0000256" key="1">
    <source>
        <dbReference type="SAM" id="MobiDB-lite"/>
    </source>
</evidence>
<keyword evidence="4" id="KW-1185">Reference proteome</keyword>
<reference evidence="2" key="1">
    <citation type="submission" date="2007-03" db="EMBL/GenBank/DDBJ databases">
        <title>Annotation of Culex pipiens quinquefasciatus.</title>
        <authorList>
            <consortium name="The Broad Institute Genome Sequencing Platform"/>
            <person name="Atkinson P.W."/>
            <person name="Hemingway J."/>
            <person name="Christensen B.M."/>
            <person name="Higgs S."/>
            <person name="Kodira C."/>
            <person name="Hannick L."/>
            <person name="Megy K."/>
            <person name="O'Leary S."/>
            <person name="Pearson M."/>
            <person name="Haas B.J."/>
            <person name="Mauceli E."/>
            <person name="Wortman J.R."/>
            <person name="Lee N.H."/>
            <person name="Guigo R."/>
            <person name="Stanke M."/>
            <person name="Alvarado L."/>
            <person name="Amedeo P."/>
            <person name="Antoine C.H."/>
            <person name="Arensburger P."/>
            <person name="Bidwell S.L."/>
            <person name="Crawford M."/>
            <person name="Camaro F."/>
            <person name="Devon K."/>
            <person name="Engels R."/>
            <person name="Hammond M."/>
            <person name="Howarth C."/>
            <person name="Koehrsen M."/>
            <person name="Lawson D."/>
            <person name="Montgomery P."/>
            <person name="Nene V."/>
            <person name="Nusbaum C."/>
            <person name="Puiu D."/>
            <person name="Romero-Severson J."/>
            <person name="Severson D.W."/>
            <person name="Shumway M."/>
            <person name="Sisk P."/>
            <person name="Stolte C."/>
            <person name="Zeng Q."/>
            <person name="Eisenstadt E."/>
            <person name="Fraser-Liggett C."/>
            <person name="Strausberg R."/>
            <person name="Galagan J."/>
            <person name="Birren B."/>
            <person name="Collins F.H."/>
        </authorList>
    </citation>
    <scope>NUCLEOTIDE SEQUENCE [LARGE SCALE GENOMIC DNA]</scope>
    <source>
        <strain evidence="2">JHB</strain>
    </source>
</reference>
<dbReference type="VEuPathDB" id="VectorBase:CQUJHB016253"/>